<dbReference type="PANTHER" id="PTHR10091:SF0">
    <property type="entry name" value="GALACTOSE MUTAROTASE"/>
    <property type="match status" value="1"/>
</dbReference>
<dbReference type="PANTHER" id="PTHR10091">
    <property type="entry name" value="ALDOSE-1-EPIMERASE"/>
    <property type="match status" value="1"/>
</dbReference>
<reference evidence="1 2" key="1">
    <citation type="submission" date="2015-06" db="EMBL/GenBank/DDBJ databases">
        <title>Investigation of pathophysiology for high-risk pregnancy and development of treatment modality based on it.</title>
        <authorList>
            <person name="Kim B.-C."/>
            <person name="Lim S."/>
        </authorList>
    </citation>
    <scope>NUCLEOTIDE SEQUENCE [LARGE SCALE GENOMIC DNA]</scope>
    <source>
        <strain evidence="1 2">AD1-86</strain>
    </source>
</reference>
<gene>
    <name evidence="1" type="ORF">DAD186_08730</name>
</gene>
<dbReference type="GO" id="GO:0006006">
    <property type="term" value="P:glucose metabolic process"/>
    <property type="evidence" value="ECO:0007669"/>
    <property type="project" value="TreeGrafter"/>
</dbReference>
<dbReference type="InterPro" id="IPR037480">
    <property type="entry name" value="YihR-like"/>
</dbReference>
<dbReference type="GO" id="GO:0030246">
    <property type="term" value="F:carbohydrate binding"/>
    <property type="evidence" value="ECO:0007669"/>
    <property type="project" value="InterPro"/>
</dbReference>
<dbReference type="EMBL" id="CP012117">
    <property type="protein sequence ID" value="ANP27423.1"/>
    <property type="molecule type" value="Genomic_DNA"/>
</dbReference>
<organism evidence="1 2">
    <name type="scientific">Dermabacter vaginalis</name>
    <dbReference type="NCBI Taxonomy" id="1630135"/>
    <lineage>
        <taxon>Bacteria</taxon>
        <taxon>Bacillati</taxon>
        <taxon>Actinomycetota</taxon>
        <taxon>Actinomycetes</taxon>
        <taxon>Micrococcales</taxon>
        <taxon>Dermabacteraceae</taxon>
        <taxon>Dermabacter</taxon>
    </lineage>
</organism>
<dbReference type="STRING" id="1630135.DAD186_08730"/>
<accession>A0A1B0ZHN6</accession>
<dbReference type="CDD" id="cd09022">
    <property type="entry name" value="Aldose_epim_Ec_YihR"/>
    <property type="match status" value="1"/>
</dbReference>
<dbReference type="InterPro" id="IPR008183">
    <property type="entry name" value="Aldose_1/G6P_1-epimerase"/>
</dbReference>
<evidence type="ECO:0000313" key="2">
    <source>
        <dbReference type="Proteomes" id="UP000092596"/>
    </source>
</evidence>
<dbReference type="KEGG" id="dva:DAD186_08730"/>
<sequence>MSTSHSLFRGEIITLTNGASSAELTSVGAALNRFCIGGRDFVVPSAVDDVQFGYRGGIIAPWPNRIGNGTYTYDGVEYELPLNEHERRNALHGLVSWSDFSVENRTENTVDFFHHLIPVPGYPFPLSIRVRYTLHESAITTEVTATNLGETRAPYGVCPHPYVVPGAEHMNEWETLVPASHVLEVDERLLPVALSPVENHPELHLDGAPIGDRFIDHAYTGFSEGRITVRSASGEVWVEFDPEALPWAQIHTADHPDPSKNRAGLAVEPMTCPPDAFRTGENLVHLAPGASHTVSWTIGGKALN</sequence>
<dbReference type="InterPro" id="IPR011013">
    <property type="entry name" value="Gal_mutarotase_sf_dom"/>
</dbReference>
<dbReference type="GO" id="GO:0033499">
    <property type="term" value="P:galactose catabolic process via UDP-galactose, Leloir pathway"/>
    <property type="evidence" value="ECO:0007669"/>
    <property type="project" value="TreeGrafter"/>
</dbReference>
<dbReference type="SUPFAM" id="SSF74650">
    <property type="entry name" value="Galactose mutarotase-like"/>
    <property type="match status" value="1"/>
</dbReference>
<dbReference type="AlphaFoldDB" id="A0A1B0ZHN6"/>
<dbReference type="Pfam" id="PF01263">
    <property type="entry name" value="Aldose_epim"/>
    <property type="match status" value="1"/>
</dbReference>
<dbReference type="PATRIC" id="fig|1630135.4.peg.873"/>
<evidence type="ECO:0000313" key="1">
    <source>
        <dbReference type="EMBL" id="ANP27423.1"/>
    </source>
</evidence>
<name>A0A1B0ZHN6_9MICO</name>
<dbReference type="InterPro" id="IPR014718">
    <property type="entry name" value="GH-type_carb-bd"/>
</dbReference>
<dbReference type="Gene3D" id="2.70.98.10">
    <property type="match status" value="1"/>
</dbReference>
<dbReference type="GO" id="GO:0004034">
    <property type="term" value="F:aldose 1-epimerase activity"/>
    <property type="evidence" value="ECO:0007669"/>
    <property type="project" value="TreeGrafter"/>
</dbReference>
<proteinExistence type="predicted"/>
<evidence type="ECO:0008006" key="3">
    <source>
        <dbReference type="Google" id="ProtNLM"/>
    </source>
</evidence>
<protein>
    <recommendedName>
        <fullName evidence="3">Galactose mutarotase</fullName>
    </recommendedName>
</protein>
<dbReference type="Proteomes" id="UP000092596">
    <property type="component" value="Chromosome"/>
</dbReference>
<dbReference type="RefSeq" id="WP_065247633.1">
    <property type="nucleotide sequence ID" value="NZ_CP012117.1"/>
</dbReference>